<dbReference type="PANTHER" id="PTHR39624:SF2">
    <property type="entry name" value="OSMC-LIKE PROTEIN"/>
    <property type="match status" value="1"/>
</dbReference>
<dbReference type="Pfam" id="PF02566">
    <property type="entry name" value="OsmC"/>
    <property type="match status" value="1"/>
</dbReference>
<reference evidence="3 4" key="1">
    <citation type="submission" date="2023-03" db="EMBL/GenBank/DDBJ databases">
        <title>NovoSphingobium album sp. nov. isolated from polycyclic aromatic hydrocarbons- and heavy-metal polluted soil.</title>
        <authorList>
            <person name="Liu Z."/>
            <person name="Wang K."/>
        </authorList>
    </citation>
    <scope>NUCLEOTIDE SEQUENCE [LARGE SCALE GENOMIC DNA]</scope>
    <source>
        <strain evidence="3 4">H3SJ31-1</strain>
    </source>
</reference>
<protein>
    <submittedName>
        <fullName evidence="3">Bifunctional alpha/beta hydrolase/OsmC family protein</fullName>
    </submittedName>
</protein>
<dbReference type="PANTHER" id="PTHR39624">
    <property type="entry name" value="PROTEIN INVOLVED IN RIMO-MEDIATED BETA-METHYLTHIOLATION OF RIBOSOMAL PROTEIN S12 YCAO"/>
    <property type="match status" value="1"/>
</dbReference>
<dbReference type="SUPFAM" id="SSF82784">
    <property type="entry name" value="OsmC-like"/>
    <property type="match status" value="1"/>
</dbReference>
<dbReference type="Pfam" id="PF12697">
    <property type="entry name" value="Abhydrolase_6"/>
    <property type="match status" value="1"/>
</dbReference>
<proteinExistence type="predicted"/>
<dbReference type="SUPFAM" id="SSF53474">
    <property type="entry name" value="alpha/beta-Hydrolases"/>
    <property type="match status" value="1"/>
</dbReference>
<dbReference type="EMBL" id="JARESE010000047">
    <property type="protein sequence ID" value="MDE8652815.1"/>
    <property type="molecule type" value="Genomic_DNA"/>
</dbReference>
<evidence type="ECO:0000313" key="3">
    <source>
        <dbReference type="EMBL" id="MDE8652815.1"/>
    </source>
</evidence>
<sequence length="417" mass="44122">MSTEPFDFPGESGQTLSGRLDLPEEPASAFVLFAHCFTCTKSSLAAAHLARSLTRLGFGVLRFDFTGLGQSGGDFADSTFSGSVRDIVAAAAAMRAAGRAPSLLIGHSLGGAAVLAAAGDVLEARAVATIAAPFDVAHAERLFSNLDELMTQGEAEVQIGGRPFRIRRSFIEDLRAHDQAERIRQLRKPLLIMHAPEDSTVGIENAGAIFQAARHPKSFVSLAGADHLLTRKEDADFVAAIVSAWARRYLPGTPPRTAAQSGLVTVTETGEGDFQMEVSAGGVSFLADEPPEVGGLGSGPTPYDLLAAGLGACTAMTVRLYARHKKLPLERVSVEVGHSRRADTQPADLFVRRLHLQGSLSDDDRQKLTEIAEKCPVHRTLHAGAAIETVEGDSAAEVRVERPGTDAQGRAKIVGTS</sequence>
<dbReference type="InterPro" id="IPR003718">
    <property type="entry name" value="OsmC/Ohr_fam"/>
</dbReference>
<dbReference type="RefSeq" id="WP_275228904.1">
    <property type="nucleotide sequence ID" value="NZ_JARESE010000047.1"/>
</dbReference>
<keyword evidence="3" id="KW-0378">Hydrolase</keyword>
<evidence type="ECO:0000256" key="1">
    <source>
        <dbReference type="SAM" id="MobiDB-lite"/>
    </source>
</evidence>
<name>A0ABT5WS40_9SPHN</name>
<dbReference type="Proteomes" id="UP001216253">
    <property type="component" value="Unassembled WGS sequence"/>
</dbReference>
<dbReference type="Gene3D" id="3.40.50.1820">
    <property type="entry name" value="alpha/beta hydrolase"/>
    <property type="match status" value="1"/>
</dbReference>
<dbReference type="GO" id="GO:0016787">
    <property type="term" value="F:hydrolase activity"/>
    <property type="evidence" value="ECO:0007669"/>
    <property type="project" value="UniProtKB-KW"/>
</dbReference>
<evidence type="ECO:0000259" key="2">
    <source>
        <dbReference type="Pfam" id="PF12697"/>
    </source>
</evidence>
<dbReference type="Gene3D" id="3.30.300.20">
    <property type="match status" value="1"/>
</dbReference>
<comment type="caution">
    <text evidence="3">The sequence shown here is derived from an EMBL/GenBank/DDBJ whole genome shotgun (WGS) entry which is preliminary data.</text>
</comment>
<dbReference type="InterPro" id="IPR029058">
    <property type="entry name" value="AB_hydrolase_fold"/>
</dbReference>
<dbReference type="InterPro" id="IPR015946">
    <property type="entry name" value="KH_dom-like_a/b"/>
</dbReference>
<dbReference type="InterPro" id="IPR036102">
    <property type="entry name" value="OsmC/Ohrsf"/>
</dbReference>
<gene>
    <name evidence="3" type="ORF">PYV00_14000</name>
</gene>
<dbReference type="InterPro" id="IPR000073">
    <property type="entry name" value="AB_hydrolase_1"/>
</dbReference>
<evidence type="ECO:0000313" key="4">
    <source>
        <dbReference type="Proteomes" id="UP001216253"/>
    </source>
</evidence>
<keyword evidence="4" id="KW-1185">Reference proteome</keyword>
<accession>A0ABT5WS40</accession>
<feature type="domain" description="AB hydrolase-1" evidence="2">
    <location>
        <begin position="31"/>
        <end position="240"/>
    </location>
</feature>
<organism evidence="3 4">
    <name type="scientific">Novosphingobium album</name>
    <name type="common">ex Liu et al. 2023</name>
    <dbReference type="NCBI Taxonomy" id="3031130"/>
    <lineage>
        <taxon>Bacteria</taxon>
        <taxon>Pseudomonadati</taxon>
        <taxon>Pseudomonadota</taxon>
        <taxon>Alphaproteobacteria</taxon>
        <taxon>Sphingomonadales</taxon>
        <taxon>Sphingomonadaceae</taxon>
        <taxon>Novosphingobium</taxon>
    </lineage>
</organism>
<feature type="region of interest" description="Disordered" evidence="1">
    <location>
        <begin position="394"/>
        <end position="417"/>
    </location>
</feature>